<evidence type="ECO:0000313" key="1">
    <source>
        <dbReference type="EMBL" id="KAI4387344.1"/>
    </source>
</evidence>
<dbReference type="EMBL" id="CM042881">
    <property type="protein sequence ID" value="KAI4387344.1"/>
    <property type="molecule type" value="Genomic_DNA"/>
</dbReference>
<reference evidence="2" key="1">
    <citation type="journal article" date="2023" name="Front. Plant Sci.">
        <title>Chromosomal-level genome assembly of Melastoma candidum provides insights into trichome evolution.</title>
        <authorList>
            <person name="Zhong Y."/>
            <person name="Wu W."/>
            <person name="Sun C."/>
            <person name="Zou P."/>
            <person name="Liu Y."/>
            <person name="Dai S."/>
            <person name="Zhou R."/>
        </authorList>
    </citation>
    <scope>NUCLEOTIDE SEQUENCE [LARGE SCALE GENOMIC DNA]</scope>
</reference>
<sequence length="77" mass="9379">MKDLIEHVTEENARERFKSLFVERFFHKAMRESKVREFEVLEQGRLTFEQYGWEFTLLSSHASHFIATHAMKARRFE</sequence>
<evidence type="ECO:0000313" key="2">
    <source>
        <dbReference type="Proteomes" id="UP001057402"/>
    </source>
</evidence>
<name>A0ACB9S866_9MYRT</name>
<dbReference type="Proteomes" id="UP001057402">
    <property type="component" value="Chromosome 2"/>
</dbReference>
<protein>
    <submittedName>
        <fullName evidence="1">Uncharacterized protein</fullName>
    </submittedName>
</protein>
<organism evidence="1 2">
    <name type="scientific">Melastoma candidum</name>
    <dbReference type="NCBI Taxonomy" id="119954"/>
    <lineage>
        <taxon>Eukaryota</taxon>
        <taxon>Viridiplantae</taxon>
        <taxon>Streptophyta</taxon>
        <taxon>Embryophyta</taxon>
        <taxon>Tracheophyta</taxon>
        <taxon>Spermatophyta</taxon>
        <taxon>Magnoliopsida</taxon>
        <taxon>eudicotyledons</taxon>
        <taxon>Gunneridae</taxon>
        <taxon>Pentapetalae</taxon>
        <taxon>rosids</taxon>
        <taxon>malvids</taxon>
        <taxon>Myrtales</taxon>
        <taxon>Melastomataceae</taxon>
        <taxon>Melastomatoideae</taxon>
        <taxon>Melastomateae</taxon>
        <taxon>Melastoma</taxon>
    </lineage>
</organism>
<comment type="caution">
    <text evidence="1">The sequence shown here is derived from an EMBL/GenBank/DDBJ whole genome shotgun (WGS) entry which is preliminary data.</text>
</comment>
<keyword evidence="2" id="KW-1185">Reference proteome</keyword>
<accession>A0ACB9S866</accession>
<proteinExistence type="predicted"/>
<gene>
    <name evidence="1" type="ORF">MLD38_005183</name>
</gene>